<name>A0AAD5XNX9_9FUNG</name>
<sequence length="227" mass="25862">MVATRPTRKVITGTVHLNHKLAELQAILIKELEAQPNLKVETVTSLLGTNCLLLDYSRPERYKNFSTAEWSALHEAFKALELEIDEDLESLCYEEVKRMYAAKVQNRGYQFRDFDENDRATCAVSTVLGNLFATLGLRRPTRDVHEATWCVKLLLPYFHLLTNPALQWHYDNVDHYGSKHADFLVETTDIGRKFGLALVEVKSEWASASANRADVGRVIQWGISQIP</sequence>
<dbReference type="Proteomes" id="UP001212152">
    <property type="component" value="Unassembled WGS sequence"/>
</dbReference>
<keyword evidence="2" id="KW-1185">Reference proteome</keyword>
<dbReference type="EMBL" id="JADGJQ010000046">
    <property type="protein sequence ID" value="KAJ3175926.1"/>
    <property type="molecule type" value="Genomic_DNA"/>
</dbReference>
<accession>A0AAD5XNX9</accession>
<evidence type="ECO:0000313" key="1">
    <source>
        <dbReference type="EMBL" id="KAJ3175926.1"/>
    </source>
</evidence>
<proteinExistence type="predicted"/>
<gene>
    <name evidence="1" type="ORF">HDU87_005590</name>
</gene>
<evidence type="ECO:0000313" key="2">
    <source>
        <dbReference type="Proteomes" id="UP001212152"/>
    </source>
</evidence>
<reference evidence="1" key="1">
    <citation type="submission" date="2020-05" db="EMBL/GenBank/DDBJ databases">
        <title>Phylogenomic resolution of chytrid fungi.</title>
        <authorList>
            <person name="Stajich J.E."/>
            <person name="Amses K."/>
            <person name="Simmons R."/>
            <person name="Seto K."/>
            <person name="Myers J."/>
            <person name="Bonds A."/>
            <person name="Quandt C.A."/>
            <person name="Barry K."/>
            <person name="Liu P."/>
            <person name="Grigoriev I."/>
            <person name="Longcore J.E."/>
            <person name="James T.Y."/>
        </authorList>
    </citation>
    <scope>NUCLEOTIDE SEQUENCE</scope>
    <source>
        <strain evidence="1">JEL0379</strain>
    </source>
</reference>
<organism evidence="1 2">
    <name type="scientific">Geranomyces variabilis</name>
    <dbReference type="NCBI Taxonomy" id="109894"/>
    <lineage>
        <taxon>Eukaryota</taxon>
        <taxon>Fungi</taxon>
        <taxon>Fungi incertae sedis</taxon>
        <taxon>Chytridiomycota</taxon>
        <taxon>Chytridiomycota incertae sedis</taxon>
        <taxon>Chytridiomycetes</taxon>
        <taxon>Spizellomycetales</taxon>
        <taxon>Powellomycetaceae</taxon>
        <taxon>Geranomyces</taxon>
    </lineage>
</organism>
<dbReference type="AlphaFoldDB" id="A0AAD5XNX9"/>
<comment type="caution">
    <text evidence="1">The sequence shown here is derived from an EMBL/GenBank/DDBJ whole genome shotgun (WGS) entry which is preliminary data.</text>
</comment>
<protein>
    <submittedName>
        <fullName evidence="1">Uncharacterized protein</fullName>
    </submittedName>
</protein>